<dbReference type="InterPro" id="IPR000305">
    <property type="entry name" value="GIY-YIG_endonuc"/>
</dbReference>
<dbReference type="SUPFAM" id="SSF82771">
    <property type="entry name" value="GIY-YIG endonuclease"/>
    <property type="match status" value="1"/>
</dbReference>
<evidence type="ECO:0000259" key="1">
    <source>
        <dbReference type="PROSITE" id="PS50164"/>
    </source>
</evidence>
<protein>
    <submittedName>
        <fullName evidence="2">GIY-YIG nuclease family protein</fullName>
    </submittedName>
</protein>
<reference evidence="3" key="1">
    <citation type="journal article" date="2019" name="Int. J. Syst. Evol. Microbiol.">
        <title>The Global Catalogue of Microorganisms (GCM) 10K type strain sequencing project: providing services to taxonomists for standard genome sequencing and annotation.</title>
        <authorList>
            <consortium name="The Broad Institute Genomics Platform"/>
            <consortium name="The Broad Institute Genome Sequencing Center for Infectious Disease"/>
            <person name="Wu L."/>
            <person name="Ma J."/>
        </authorList>
    </citation>
    <scope>NUCLEOTIDE SEQUENCE [LARGE SCALE GENOMIC DNA]</scope>
    <source>
        <strain evidence="3">KCTC 19812</strain>
    </source>
</reference>
<evidence type="ECO:0000313" key="2">
    <source>
        <dbReference type="EMBL" id="MFD2200961.1"/>
    </source>
</evidence>
<evidence type="ECO:0000313" key="3">
    <source>
        <dbReference type="Proteomes" id="UP001597414"/>
    </source>
</evidence>
<organism evidence="2 3">
    <name type="scientific">Shivajiella indica</name>
    <dbReference type="NCBI Taxonomy" id="872115"/>
    <lineage>
        <taxon>Bacteria</taxon>
        <taxon>Pseudomonadati</taxon>
        <taxon>Bacteroidota</taxon>
        <taxon>Cytophagia</taxon>
        <taxon>Cytophagales</taxon>
        <taxon>Cyclobacteriaceae</taxon>
        <taxon>Shivajiella</taxon>
    </lineage>
</organism>
<dbReference type="Gene3D" id="3.40.1440.10">
    <property type="entry name" value="GIY-YIG endonuclease"/>
    <property type="match status" value="1"/>
</dbReference>
<dbReference type="Proteomes" id="UP001597414">
    <property type="component" value="Unassembled WGS sequence"/>
</dbReference>
<dbReference type="PROSITE" id="PS50164">
    <property type="entry name" value="GIY_YIG"/>
    <property type="match status" value="1"/>
</dbReference>
<accession>A0ABW5B706</accession>
<keyword evidence="3" id="KW-1185">Reference proteome</keyword>
<dbReference type="InterPro" id="IPR035901">
    <property type="entry name" value="GIY-YIG_endonuc_sf"/>
</dbReference>
<dbReference type="EMBL" id="JBHUIV010000010">
    <property type="protein sequence ID" value="MFD2200961.1"/>
    <property type="molecule type" value="Genomic_DNA"/>
</dbReference>
<proteinExistence type="predicted"/>
<feature type="domain" description="GIY-YIG" evidence="1">
    <location>
        <begin position="2"/>
        <end position="81"/>
    </location>
</feature>
<name>A0ABW5B706_9BACT</name>
<comment type="caution">
    <text evidence="2">The sequence shown here is derived from an EMBL/GenBank/DDBJ whole genome shotgun (WGS) entry which is preliminary data.</text>
</comment>
<sequence length="100" mass="12128">MEKSIVYILYSTKLDRFYSGVTTLNVEERFENHIQKRYGKLNFTQKADDWTLFWSLECLTFKQARNIELHIKRMKSKIYIQNLARYPEIGKKLLLKYKSI</sequence>
<gene>
    <name evidence="2" type="ORF">ACFSKV_05235</name>
</gene>
<dbReference type="RefSeq" id="WP_380800847.1">
    <property type="nucleotide sequence ID" value="NZ_JBHUIV010000010.1"/>
</dbReference>
<dbReference type="Pfam" id="PF01541">
    <property type="entry name" value="GIY-YIG"/>
    <property type="match status" value="1"/>
</dbReference>